<accession>A0A933L3R1</accession>
<dbReference type="Pfam" id="PF01547">
    <property type="entry name" value="SBP_bac_1"/>
    <property type="match status" value="1"/>
</dbReference>
<comment type="subcellular location">
    <subcellularLocation>
        <location evidence="1">Periplasm</location>
    </subcellularLocation>
</comment>
<organism evidence="5 6">
    <name type="scientific">Devosia nanyangense</name>
    <dbReference type="NCBI Taxonomy" id="1228055"/>
    <lineage>
        <taxon>Bacteria</taxon>
        <taxon>Pseudomonadati</taxon>
        <taxon>Pseudomonadota</taxon>
        <taxon>Alphaproteobacteria</taxon>
        <taxon>Hyphomicrobiales</taxon>
        <taxon>Devosiaceae</taxon>
        <taxon>Devosia</taxon>
    </lineage>
</organism>
<keyword evidence="4" id="KW-0732">Signal</keyword>
<dbReference type="PANTHER" id="PTHR43649">
    <property type="entry name" value="ARABINOSE-BINDING PROTEIN-RELATED"/>
    <property type="match status" value="1"/>
</dbReference>
<dbReference type="InterPro" id="IPR050490">
    <property type="entry name" value="Bact_solute-bd_prot1"/>
</dbReference>
<evidence type="ECO:0000256" key="2">
    <source>
        <dbReference type="ARBA" id="ARBA00008520"/>
    </source>
</evidence>
<sequence length="433" mass="46885">MKLFPVIAGAFLVALASSASAETLTIATVNNGDMILMQKLTDDFTTANPDIQLQWVTMEENVLRQKVTTDIATKGGQYDVLTIGTYEVPIWTKQGWLVPLDNLGADYDVDDLLPAIRGGLSMDGKLYAAPFYGESSMVMYRKDLMEKAGLTMPDAPTWDFIRQAADAMTDRAAGINGVCLRGKAGWGENMAFLTAMSNSFGARWFDETWTPQFDQPEWKDTLSFYVDMMKADGPEGSSSNGFNENLALFQQGKCGMWIDATVAASFVTGKDSTVADKVGFALAPDKGLGKRGNWLWAWSLAVPAGSQKVEAAEKFIAWATSKHYAELVASKEGWANVPPGTRTSLYANPNYQAAAPFAKMTLDSINSADPTHPTVKPVPYVGVQFVAIPEFAGIGMTVGQLFSAALAGQSSVDDALKQAQDVTMREMQKAGYL</sequence>
<dbReference type="InterPro" id="IPR006059">
    <property type="entry name" value="SBP"/>
</dbReference>
<evidence type="ECO:0000256" key="3">
    <source>
        <dbReference type="ARBA" id="ARBA00022764"/>
    </source>
</evidence>
<comment type="caution">
    <text evidence="5">The sequence shown here is derived from an EMBL/GenBank/DDBJ whole genome shotgun (WGS) entry which is preliminary data.</text>
</comment>
<evidence type="ECO:0000256" key="4">
    <source>
        <dbReference type="SAM" id="SignalP"/>
    </source>
</evidence>
<protein>
    <submittedName>
        <fullName evidence="5">Sugar ABC transporter substrate-binding protein</fullName>
    </submittedName>
</protein>
<keyword evidence="3" id="KW-0574">Periplasm</keyword>
<comment type="similarity">
    <text evidence="2">Belongs to the bacterial solute-binding protein 1 family.</text>
</comment>
<dbReference type="Proteomes" id="UP000782610">
    <property type="component" value="Unassembled WGS sequence"/>
</dbReference>
<dbReference type="GO" id="GO:0042597">
    <property type="term" value="C:periplasmic space"/>
    <property type="evidence" value="ECO:0007669"/>
    <property type="project" value="UniProtKB-SubCell"/>
</dbReference>
<reference evidence="5" key="1">
    <citation type="submission" date="2020-07" db="EMBL/GenBank/DDBJ databases">
        <title>Huge and variable diversity of episymbiotic CPR bacteria and DPANN archaea in groundwater ecosystems.</title>
        <authorList>
            <person name="He C.Y."/>
            <person name="Keren R."/>
            <person name="Whittaker M."/>
            <person name="Farag I.F."/>
            <person name="Doudna J."/>
            <person name="Cate J.H.D."/>
            <person name="Banfield J.F."/>
        </authorList>
    </citation>
    <scope>NUCLEOTIDE SEQUENCE</scope>
    <source>
        <strain evidence="5">NC_groundwater_1586_Pr3_B-0.1um_66_15</strain>
    </source>
</reference>
<dbReference type="EMBL" id="JACRAF010000025">
    <property type="protein sequence ID" value="MBI4921911.1"/>
    <property type="molecule type" value="Genomic_DNA"/>
</dbReference>
<dbReference type="CDD" id="cd13585">
    <property type="entry name" value="PBP2_TMBP_like"/>
    <property type="match status" value="1"/>
</dbReference>
<name>A0A933L3R1_9HYPH</name>
<dbReference type="Gene3D" id="3.40.190.10">
    <property type="entry name" value="Periplasmic binding protein-like II"/>
    <property type="match status" value="2"/>
</dbReference>
<evidence type="ECO:0000256" key="1">
    <source>
        <dbReference type="ARBA" id="ARBA00004418"/>
    </source>
</evidence>
<evidence type="ECO:0000313" key="6">
    <source>
        <dbReference type="Proteomes" id="UP000782610"/>
    </source>
</evidence>
<dbReference type="SUPFAM" id="SSF53850">
    <property type="entry name" value="Periplasmic binding protein-like II"/>
    <property type="match status" value="1"/>
</dbReference>
<evidence type="ECO:0000313" key="5">
    <source>
        <dbReference type="EMBL" id="MBI4921911.1"/>
    </source>
</evidence>
<dbReference type="AlphaFoldDB" id="A0A933L3R1"/>
<dbReference type="PANTHER" id="PTHR43649:SF12">
    <property type="entry name" value="DIACETYLCHITOBIOSE BINDING PROTEIN DASA"/>
    <property type="match status" value="1"/>
</dbReference>
<proteinExistence type="inferred from homology"/>
<feature type="signal peptide" evidence="4">
    <location>
        <begin position="1"/>
        <end position="21"/>
    </location>
</feature>
<gene>
    <name evidence="5" type="ORF">HY834_09195</name>
</gene>
<feature type="chain" id="PRO_5038079939" evidence="4">
    <location>
        <begin position="22"/>
        <end position="433"/>
    </location>
</feature>